<evidence type="ECO:0000259" key="2">
    <source>
        <dbReference type="Pfam" id="PF05448"/>
    </source>
</evidence>
<evidence type="ECO:0000313" key="4">
    <source>
        <dbReference type="Proteomes" id="UP000585050"/>
    </source>
</evidence>
<dbReference type="InterPro" id="IPR029058">
    <property type="entry name" value="AB_hydrolase_fold"/>
</dbReference>
<name>A0A7X8XXQ6_9BACT</name>
<evidence type="ECO:0000256" key="1">
    <source>
        <dbReference type="SAM" id="SignalP"/>
    </source>
</evidence>
<keyword evidence="4" id="KW-1185">Reference proteome</keyword>
<proteinExistence type="predicted"/>
<keyword evidence="1" id="KW-0732">Signal</keyword>
<dbReference type="InterPro" id="IPR050261">
    <property type="entry name" value="FrsA_esterase"/>
</dbReference>
<dbReference type="Gene3D" id="3.40.50.1820">
    <property type="entry name" value="alpha/beta hydrolase"/>
    <property type="match status" value="1"/>
</dbReference>
<organism evidence="3 4">
    <name type="scientific">Flammeovirga agarivorans</name>
    <dbReference type="NCBI Taxonomy" id="2726742"/>
    <lineage>
        <taxon>Bacteria</taxon>
        <taxon>Pseudomonadati</taxon>
        <taxon>Bacteroidota</taxon>
        <taxon>Cytophagia</taxon>
        <taxon>Cytophagales</taxon>
        <taxon>Flammeovirgaceae</taxon>
        <taxon>Flammeovirga</taxon>
    </lineage>
</organism>
<dbReference type="Pfam" id="PF05448">
    <property type="entry name" value="AXE1"/>
    <property type="match status" value="1"/>
</dbReference>
<sequence>MKFFLSTLFLLPFLAFAQKGEESIWDLKALYKAPEFEETTLKSKPNVKSIFYKSINYEGQPTKVYAYYGLPKTEKPKNGYPAIVLIHGGGGTAMEEWVEIWNKKGYAAISMDLEGHLPSFHHKDRVGFEGNGPSRVGVFHDNDKPLKDQWYYQAVAQVIIANSFLRNLDDVDANKIGVTGVSWGGMLTSTVAGVDHRFKFAIPIYGCGFLNGTDGHMGNHFRNGNDAYRENLLKNFEGQKYLPKAEMPILFINGSNDAHFPIPASVASYKAPKSDAYLYIVDGLGHGHPPAWKVPESYTFADAIVNNKPFMKIQKTQWDNGIITASVKSADIANVMVYYTEDTGKWGDRKWTKLPAKFSGKKIKGELPSTAQAAYFLVTDTNGITLTSEVKMKELEN</sequence>
<dbReference type="InterPro" id="IPR008391">
    <property type="entry name" value="AXE1_dom"/>
</dbReference>
<dbReference type="PANTHER" id="PTHR22946">
    <property type="entry name" value="DIENELACTONE HYDROLASE DOMAIN-CONTAINING PROTEIN-RELATED"/>
    <property type="match status" value="1"/>
</dbReference>
<feature type="signal peptide" evidence="1">
    <location>
        <begin position="1"/>
        <end position="17"/>
    </location>
</feature>
<evidence type="ECO:0000313" key="3">
    <source>
        <dbReference type="EMBL" id="NLR93320.1"/>
    </source>
</evidence>
<dbReference type="Proteomes" id="UP000585050">
    <property type="component" value="Unassembled WGS sequence"/>
</dbReference>
<feature type="chain" id="PRO_5030595289" evidence="1">
    <location>
        <begin position="18"/>
        <end position="397"/>
    </location>
</feature>
<dbReference type="EMBL" id="JABAIL010000006">
    <property type="protein sequence ID" value="NLR93320.1"/>
    <property type="molecule type" value="Genomic_DNA"/>
</dbReference>
<dbReference type="RefSeq" id="WP_168884034.1">
    <property type="nucleotide sequence ID" value="NZ_JABAIL010000006.1"/>
</dbReference>
<feature type="domain" description="Acetyl xylan esterase" evidence="2">
    <location>
        <begin position="54"/>
        <end position="206"/>
    </location>
</feature>
<protein>
    <submittedName>
        <fullName evidence="3">Prolyl oligopeptidase family serine peptidase</fullName>
    </submittedName>
</protein>
<gene>
    <name evidence="3" type="ORF">HGP29_19145</name>
</gene>
<dbReference type="AlphaFoldDB" id="A0A7X8XXQ6"/>
<reference evidence="3 4" key="1">
    <citation type="submission" date="2020-04" db="EMBL/GenBank/DDBJ databases">
        <title>Flammeovirga sp. SR4, a novel species isolated from seawater.</title>
        <authorList>
            <person name="Wang X."/>
        </authorList>
    </citation>
    <scope>NUCLEOTIDE SEQUENCE [LARGE SCALE GENOMIC DNA]</scope>
    <source>
        <strain evidence="3 4">SR4</strain>
    </source>
</reference>
<dbReference type="SUPFAM" id="SSF53474">
    <property type="entry name" value="alpha/beta-Hydrolases"/>
    <property type="match status" value="1"/>
</dbReference>
<comment type="caution">
    <text evidence="3">The sequence shown here is derived from an EMBL/GenBank/DDBJ whole genome shotgun (WGS) entry which is preliminary data.</text>
</comment>
<accession>A0A7X8XXQ6</accession>